<dbReference type="Gene3D" id="6.10.340.10">
    <property type="match status" value="1"/>
</dbReference>
<dbReference type="GO" id="GO:0000155">
    <property type="term" value="F:phosphorelay sensor kinase activity"/>
    <property type="evidence" value="ECO:0007669"/>
    <property type="project" value="InterPro"/>
</dbReference>
<keyword evidence="3" id="KW-0418">Kinase</keyword>
<protein>
    <submittedName>
        <fullName evidence="3">Sensor histidine kinase</fullName>
    </submittedName>
</protein>
<accession>A0A844CGY0</accession>
<keyword evidence="3" id="KW-0808">Transferase</keyword>
<keyword evidence="1" id="KW-0812">Transmembrane</keyword>
<gene>
    <name evidence="3" type="ORF">GF867_05280</name>
</gene>
<organism evidence="3 4">
    <name type="scientific">Fundicoccus ignavus</name>
    <dbReference type="NCBI Taxonomy" id="2664442"/>
    <lineage>
        <taxon>Bacteria</taxon>
        <taxon>Bacillati</taxon>
        <taxon>Bacillota</taxon>
        <taxon>Bacilli</taxon>
        <taxon>Lactobacillales</taxon>
        <taxon>Aerococcaceae</taxon>
        <taxon>Fundicoccus</taxon>
    </lineage>
</organism>
<proteinExistence type="predicted"/>
<comment type="caution">
    <text evidence="3">The sequence shown here is derived from an EMBL/GenBank/DDBJ whole genome shotgun (WGS) entry which is preliminary data.</text>
</comment>
<feature type="transmembrane region" description="Helical" evidence="1">
    <location>
        <begin position="281"/>
        <end position="303"/>
    </location>
</feature>
<evidence type="ECO:0000313" key="4">
    <source>
        <dbReference type="Proteomes" id="UP000440066"/>
    </source>
</evidence>
<dbReference type="GO" id="GO:0016020">
    <property type="term" value="C:membrane"/>
    <property type="evidence" value="ECO:0007669"/>
    <property type="project" value="InterPro"/>
</dbReference>
<dbReference type="InterPro" id="IPR036890">
    <property type="entry name" value="HATPase_C_sf"/>
</dbReference>
<name>A0A844CGY0_9LACT</name>
<dbReference type="Pfam" id="PF02518">
    <property type="entry name" value="HATPase_c"/>
    <property type="match status" value="1"/>
</dbReference>
<reference evidence="3 4" key="1">
    <citation type="submission" date="2019-11" db="EMBL/GenBank/DDBJ databases">
        <title>Characterisation of Fundicoccus ignavus gen. nov. sp. nov., a novel genus of the family Aerococcaceae from bulk tank milk.</title>
        <authorList>
            <person name="Siebert A."/>
            <person name="Huptas C."/>
            <person name="Wenning M."/>
            <person name="Scherer S."/>
            <person name="Doll E.V."/>
        </authorList>
    </citation>
    <scope>NUCLEOTIDE SEQUENCE [LARGE SCALE GENOMIC DNA]</scope>
    <source>
        <strain evidence="3 4">DSM 109652</strain>
    </source>
</reference>
<dbReference type="Pfam" id="PF06580">
    <property type="entry name" value="His_kinase"/>
    <property type="match status" value="1"/>
</dbReference>
<keyword evidence="1" id="KW-0472">Membrane</keyword>
<evidence type="ECO:0000259" key="2">
    <source>
        <dbReference type="SMART" id="SM00387"/>
    </source>
</evidence>
<evidence type="ECO:0000313" key="3">
    <source>
        <dbReference type="EMBL" id="MRJ46975.1"/>
    </source>
</evidence>
<dbReference type="Gene3D" id="3.30.565.10">
    <property type="entry name" value="Histidine kinase-like ATPase, C-terminal domain"/>
    <property type="match status" value="1"/>
</dbReference>
<dbReference type="InterPro" id="IPR010559">
    <property type="entry name" value="Sig_transdc_His_kin_internal"/>
</dbReference>
<feature type="transmembrane region" description="Helical" evidence="1">
    <location>
        <begin position="20"/>
        <end position="39"/>
    </location>
</feature>
<feature type="domain" description="Histidine kinase/HSP90-like ATPase" evidence="2">
    <location>
        <begin position="468"/>
        <end position="582"/>
    </location>
</feature>
<dbReference type="EMBL" id="WJQT01000005">
    <property type="protein sequence ID" value="MRJ46975.1"/>
    <property type="molecule type" value="Genomic_DNA"/>
</dbReference>
<dbReference type="RefSeq" id="WP_153832062.1">
    <property type="nucleotide sequence ID" value="NZ_WJQT01000005.1"/>
</dbReference>
<dbReference type="PANTHER" id="PTHR34220">
    <property type="entry name" value="SENSOR HISTIDINE KINASE YPDA"/>
    <property type="match status" value="1"/>
</dbReference>
<dbReference type="Proteomes" id="UP000440066">
    <property type="component" value="Unassembled WGS sequence"/>
</dbReference>
<sequence>MKFSLFRKLSQFSIRQQLFIVYIPLIFLSSVLVGLYLVVDSTNQLTANYQYLADLNAQRVKSVLFDTTNTLYNNVFSLSNDTELREILSTELTDEIEVMQLIDQYNAIDEIRNYQTSIAALTIYSTNEHLPNNYRFIQVANEEIQASEWYQRAMTQSNAFLYTQPDEAGMNHLSLIKILPLPLSEEKAVLEIRLDFNYLRNRLRNNSYYLELQLNDDVIFYSDHLTRVGEAVSLTLDDDYQEFYQDRAIVATNTLAVNNRDDMIYIYSADFEAYDNLLSNIYRWATIVIVVLLTTFLVIALFARFFTNRIRKLQLAVYHASIEDYDFFQNINGEDEISQISIDFHVIIQRIKKKEEEIYQAKLAKQELITQQQQMEFSILAGQINPHFLFNTLETIRMTALTSGNTDVAYAIRLLATSMRNTLKTHGTQLISLEEELDALHVYVKIQRLRFGDRVNFSYFVSNEIDQTQAMLLPLLIQPLVENSITHGLEGITHPGYIRLNIIKKDDFIEITVQDNGVGIAQADLLKLQEKIMTPSTTSQKNIGLANVNHRAKMFYGDECGLTISSVENVGTSVVLIIRDQTYLEQTTKNDVNSL</sequence>
<dbReference type="SMART" id="SM00387">
    <property type="entry name" value="HATPase_c"/>
    <property type="match status" value="1"/>
</dbReference>
<dbReference type="InterPro" id="IPR003594">
    <property type="entry name" value="HATPase_dom"/>
</dbReference>
<dbReference type="SUPFAM" id="SSF55874">
    <property type="entry name" value="ATPase domain of HSP90 chaperone/DNA topoisomerase II/histidine kinase"/>
    <property type="match status" value="1"/>
</dbReference>
<dbReference type="PANTHER" id="PTHR34220:SF7">
    <property type="entry name" value="SENSOR HISTIDINE KINASE YPDA"/>
    <property type="match status" value="1"/>
</dbReference>
<keyword evidence="1" id="KW-1133">Transmembrane helix</keyword>
<dbReference type="InterPro" id="IPR050640">
    <property type="entry name" value="Bact_2-comp_sensor_kinase"/>
</dbReference>
<dbReference type="AlphaFoldDB" id="A0A844CGY0"/>
<evidence type="ECO:0000256" key="1">
    <source>
        <dbReference type="SAM" id="Phobius"/>
    </source>
</evidence>